<comment type="caution">
    <text evidence="1">The sequence shown here is derived from an EMBL/GenBank/DDBJ whole genome shotgun (WGS) entry which is preliminary data.</text>
</comment>
<reference evidence="1 2" key="1">
    <citation type="submission" date="2017-08" db="EMBL/GenBank/DDBJ databases">
        <title>Infants hospitalized years apart are colonized by the same room-sourced microbial strains.</title>
        <authorList>
            <person name="Brooks B."/>
            <person name="Olm M.R."/>
            <person name="Firek B.A."/>
            <person name="Baker R."/>
            <person name="Thomas B.C."/>
            <person name="Morowitz M.J."/>
            <person name="Banfield J.F."/>
        </authorList>
    </citation>
    <scope>NUCLEOTIDE SEQUENCE [LARGE SCALE GENOMIC DNA]</scope>
    <source>
        <strain evidence="1">S2_018_000_R2_104</strain>
    </source>
</reference>
<protein>
    <submittedName>
        <fullName evidence="1">NADH:ubiquinone oxidoreductase subunit NDUFA12</fullName>
    </submittedName>
</protein>
<keyword evidence="1" id="KW-0830">Ubiquinone</keyword>
<evidence type="ECO:0000313" key="1">
    <source>
        <dbReference type="EMBL" id="PZO85421.1"/>
    </source>
</evidence>
<accession>A0A2W5BQ93</accession>
<evidence type="ECO:0000313" key="2">
    <source>
        <dbReference type="Proteomes" id="UP000249557"/>
    </source>
</evidence>
<gene>
    <name evidence="1" type="ORF">DI626_07455</name>
</gene>
<feature type="non-terminal residue" evidence="1">
    <location>
        <position position="55"/>
    </location>
</feature>
<proteinExistence type="predicted"/>
<sequence>MGLLTPVINLLGVMSPIHIHFVTLVTGATRVGQDALGNKYFRAKPRKGYKHERRW</sequence>
<dbReference type="AlphaFoldDB" id="A0A2W5BQ93"/>
<dbReference type="Proteomes" id="UP000249557">
    <property type="component" value="Unassembled WGS sequence"/>
</dbReference>
<name>A0A2W5BQ93_9BACT</name>
<organism evidence="1 2">
    <name type="scientific">Micavibrio aeruginosavorus</name>
    <dbReference type="NCBI Taxonomy" id="349221"/>
    <lineage>
        <taxon>Bacteria</taxon>
        <taxon>Pseudomonadati</taxon>
        <taxon>Bdellovibrionota</taxon>
        <taxon>Bdellovibrionia</taxon>
        <taxon>Bdellovibrionales</taxon>
        <taxon>Pseudobdellovibrionaceae</taxon>
        <taxon>Micavibrio</taxon>
    </lineage>
</organism>
<dbReference type="EMBL" id="QFNK01000147">
    <property type="protein sequence ID" value="PZO85421.1"/>
    <property type="molecule type" value="Genomic_DNA"/>
</dbReference>